<dbReference type="AlphaFoldDB" id="A0A2U9IK00"/>
<dbReference type="GeneID" id="36836622"/>
<dbReference type="Gene3D" id="1.25.40.10">
    <property type="entry name" value="Tetratricopeptide repeat domain"/>
    <property type="match status" value="3"/>
</dbReference>
<accession>A0A2U9IK00</accession>
<dbReference type="Pfam" id="PF13432">
    <property type="entry name" value="TPR_16"/>
    <property type="match status" value="2"/>
</dbReference>
<protein>
    <recommendedName>
        <fullName evidence="6">Tetratricopeptide repeat protein</fullName>
    </recommendedName>
</protein>
<evidence type="ECO:0000256" key="2">
    <source>
        <dbReference type="ARBA" id="ARBA00022803"/>
    </source>
</evidence>
<organism evidence="4 5">
    <name type="scientific">Acidianus sulfidivorans JP7</name>
    <dbReference type="NCBI Taxonomy" id="619593"/>
    <lineage>
        <taxon>Archaea</taxon>
        <taxon>Thermoproteota</taxon>
        <taxon>Thermoprotei</taxon>
        <taxon>Sulfolobales</taxon>
        <taxon>Sulfolobaceae</taxon>
        <taxon>Acidianus</taxon>
    </lineage>
</organism>
<dbReference type="RefSeq" id="WP_110379259.1">
    <property type="nucleotide sequence ID" value="NZ_CP029288.2"/>
</dbReference>
<dbReference type="OrthoDB" id="115601at2157"/>
<dbReference type="SMART" id="SM00028">
    <property type="entry name" value="TPR"/>
    <property type="match status" value="6"/>
</dbReference>
<name>A0A2U9IK00_9CREN</name>
<feature type="repeat" description="TPR" evidence="3">
    <location>
        <begin position="190"/>
        <end position="223"/>
    </location>
</feature>
<keyword evidence="5" id="KW-1185">Reference proteome</keyword>
<dbReference type="PROSITE" id="PS50005">
    <property type="entry name" value="TPR"/>
    <property type="match status" value="2"/>
</dbReference>
<feature type="repeat" description="TPR" evidence="3">
    <location>
        <begin position="32"/>
        <end position="65"/>
    </location>
</feature>
<dbReference type="InterPro" id="IPR050498">
    <property type="entry name" value="Ycf3"/>
</dbReference>
<evidence type="ECO:0000313" key="5">
    <source>
        <dbReference type="Proteomes" id="UP000248410"/>
    </source>
</evidence>
<dbReference type="PANTHER" id="PTHR44858:SF1">
    <property type="entry name" value="UDP-N-ACETYLGLUCOSAMINE--PEPTIDE N-ACETYLGLUCOSAMINYLTRANSFERASE SPINDLY-RELATED"/>
    <property type="match status" value="1"/>
</dbReference>
<evidence type="ECO:0000256" key="1">
    <source>
        <dbReference type="ARBA" id="ARBA00022737"/>
    </source>
</evidence>
<dbReference type="PROSITE" id="PS50293">
    <property type="entry name" value="TPR_REGION"/>
    <property type="match status" value="1"/>
</dbReference>
<sequence length="261" mass="30093">MSLDQIFKDYQNGNLNFALKQLEAIIASNPSKEAYELMGKILLEMGNDDEALYYFDKAGDIISKAKILISKGNYREALEELKNDNSAESKILRGIIYTRLEDYSRALEEIKDLEEKTQNVNPIYFKIKGIAEYYSGNYYEAIRSLTKAIQSYPLDAELFYYRALAKLALEKDKEAEKDIDIAIQLNPYYAEAYFNKGLIREKKGKIEEAISYYSKSIDINPEFVNAYVRRAKAYMKSGMESNAIEDIKVVKRLKSKEENNS</sequence>
<keyword evidence="2 3" id="KW-0802">TPR repeat</keyword>
<evidence type="ECO:0000313" key="4">
    <source>
        <dbReference type="EMBL" id="AWR96369.1"/>
    </source>
</evidence>
<dbReference type="InterPro" id="IPR019734">
    <property type="entry name" value="TPR_rpt"/>
</dbReference>
<proteinExistence type="predicted"/>
<reference evidence="4 5" key="1">
    <citation type="submission" date="2018-05" db="EMBL/GenBank/DDBJ databases">
        <title>Complete Genome Sequences of Extremely Thermoacidophilic, Metal-Mobilizing Type-Strain Members of the Archaeal Family Sulfolobaceae: Acidianus brierleyi DSM-1651T, Acidianus sulfidivorans DSM-18786T, Metallosphaera hakonensis DSM-7519T, and Metallosphaera prunae DSM-10039T.</title>
        <authorList>
            <person name="Counts J.A."/>
            <person name="Kelly R.M."/>
        </authorList>
    </citation>
    <scope>NUCLEOTIDE SEQUENCE [LARGE SCALE GENOMIC DNA]</scope>
    <source>
        <strain evidence="4 5">JP7</strain>
    </source>
</reference>
<evidence type="ECO:0000256" key="3">
    <source>
        <dbReference type="PROSITE-ProRule" id="PRU00339"/>
    </source>
</evidence>
<keyword evidence="1" id="KW-0677">Repeat</keyword>
<dbReference type="PANTHER" id="PTHR44858">
    <property type="entry name" value="TETRATRICOPEPTIDE REPEAT PROTEIN 6"/>
    <property type="match status" value="1"/>
</dbReference>
<dbReference type="Proteomes" id="UP000248410">
    <property type="component" value="Chromosome"/>
</dbReference>
<dbReference type="GO" id="GO:0046813">
    <property type="term" value="P:receptor-mediated virion attachment to host cell"/>
    <property type="evidence" value="ECO:0007669"/>
    <property type="project" value="TreeGrafter"/>
</dbReference>
<dbReference type="InterPro" id="IPR011990">
    <property type="entry name" value="TPR-like_helical_dom_sf"/>
</dbReference>
<dbReference type="SUPFAM" id="SSF48452">
    <property type="entry name" value="TPR-like"/>
    <property type="match status" value="2"/>
</dbReference>
<evidence type="ECO:0008006" key="6">
    <source>
        <dbReference type="Google" id="ProtNLM"/>
    </source>
</evidence>
<dbReference type="KEGG" id="asul:DFR86_01595"/>
<gene>
    <name evidence="4" type="ORF">DFR86_01595</name>
</gene>
<dbReference type="Pfam" id="PF00515">
    <property type="entry name" value="TPR_1"/>
    <property type="match status" value="1"/>
</dbReference>
<dbReference type="EMBL" id="CP029288">
    <property type="protein sequence ID" value="AWR96369.1"/>
    <property type="molecule type" value="Genomic_DNA"/>
</dbReference>